<reference evidence="4" key="1">
    <citation type="journal article" date="2020" name="Nature">
        <title>Giant virus diversity and host interactions through global metagenomics.</title>
        <authorList>
            <person name="Schulz F."/>
            <person name="Roux S."/>
            <person name="Paez-Espino D."/>
            <person name="Jungbluth S."/>
            <person name="Walsh D.A."/>
            <person name="Denef V.J."/>
            <person name="McMahon K.D."/>
            <person name="Konstantinidis K.T."/>
            <person name="Eloe-Fadrosh E.A."/>
            <person name="Kyrpides N.C."/>
            <person name="Woyke T."/>
        </authorList>
    </citation>
    <scope>NUCLEOTIDE SEQUENCE</scope>
    <source>
        <strain evidence="4">GVMAG-M-3300019093-7</strain>
    </source>
</reference>
<evidence type="ECO:0000313" key="4">
    <source>
        <dbReference type="EMBL" id="QHS96142.1"/>
    </source>
</evidence>
<dbReference type="GO" id="GO:0016757">
    <property type="term" value="F:glycosyltransferase activity"/>
    <property type="evidence" value="ECO:0007669"/>
    <property type="project" value="TreeGrafter"/>
</dbReference>
<dbReference type="PANTHER" id="PTHR21461:SF69">
    <property type="entry name" value="GLYCOSYLTRANSFERASE FAMILY 92 PROTEIN"/>
    <property type="match status" value="1"/>
</dbReference>
<dbReference type="PANTHER" id="PTHR21461">
    <property type="entry name" value="GLYCOSYLTRANSFERASE FAMILY 92 PROTEIN"/>
    <property type="match status" value="1"/>
</dbReference>
<evidence type="ECO:0008006" key="5">
    <source>
        <dbReference type="Google" id="ProtNLM"/>
    </source>
</evidence>
<dbReference type="AlphaFoldDB" id="A0A6C0BVN8"/>
<keyword evidence="2" id="KW-0812">Transmembrane</keyword>
<protein>
    <recommendedName>
        <fullName evidence="5">Glycosyltransferase family 92 protein</fullName>
    </recommendedName>
</protein>
<comment type="subcellular location">
    <subcellularLocation>
        <location evidence="1">Membrane</location>
        <topology evidence="1">Single-pass membrane protein</topology>
    </subcellularLocation>
</comment>
<keyword evidence="3" id="KW-0472">Membrane</keyword>
<dbReference type="EMBL" id="MN739264">
    <property type="protein sequence ID" value="QHS96142.1"/>
    <property type="molecule type" value="Genomic_DNA"/>
</dbReference>
<accession>A0A6C0BVN8</accession>
<sequence>MLLSKRINYTPRNHLANKQNKSNRVILFTNVRDEKNMKEWVTHHLLLNFDMIYIFDHKSIIPLKNEFHNFSKRVVIERGGWNNPVKMPLMKRAVSIAKQHGYDWMLYLDADEFLVLNKFMGVKHLLQTYNFAHSLSINWLMFGTNFHKKDPNGLILENYTKSELYLDKHVKTFVRPEYVVNVTNPHFFIVAFPRRMLSLNLKNNINQPAFNEWRTEYYKVGAYIAHHIYQSEETYMNRKIKLPTDDSGGRRKYDSGIHKRYNSVDNVDVKNKYVPRIKKMLGFYYHKNNMASNKNTDINSTTSTNAT</sequence>
<proteinExistence type="predicted"/>
<dbReference type="GO" id="GO:0016020">
    <property type="term" value="C:membrane"/>
    <property type="evidence" value="ECO:0007669"/>
    <property type="project" value="UniProtKB-SubCell"/>
</dbReference>
<keyword evidence="3" id="KW-1133">Transmembrane helix</keyword>
<dbReference type="Pfam" id="PF13704">
    <property type="entry name" value="Glyco_tranf_2_4"/>
    <property type="match status" value="1"/>
</dbReference>
<evidence type="ECO:0000256" key="2">
    <source>
        <dbReference type="ARBA" id="ARBA00022692"/>
    </source>
</evidence>
<evidence type="ECO:0000256" key="3">
    <source>
        <dbReference type="ARBA" id="ARBA00022989"/>
    </source>
</evidence>
<evidence type="ECO:0000256" key="1">
    <source>
        <dbReference type="ARBA" id="ARBA00004167"/>
    </source>
</evidence>
<dbReference type="GO" id="GO:0005737">
    <property type="term" value="C:cytoplasm"/>
    <property type="evidence" value="ECO:0007669"/>
    <property type="project" value="TreeGrafter"/>
</dbReference>
<organism evidence="4">
    <name type="scientific">viral metagenome</name>
    <dbReference type="NCBI Taxonomy" id="1070528"/>
    <lineage>
        <taxon>unclassified sequences</taxon>
        <taxon>metagenomes</taxon>
        <taxon>organismal metagenomes</taxon>
    </lineage>
</organism>
<name>A0A6C0BVN8_9ZZZZ</name>